<organism evidence="3 4">
    <name type="scientific">Croceibacterium atlanticum</name>
    <dbReference type="NCBI Taxonomy" id="1267766"/>
    <lineage>
        <taxon>Bacteria</taxon>
        <taxon>Pseudomonadati</taxon>
        <taxon>Pseudomonadota</taxon>
        <taxon>Alphaproteobacteria</taxon>
        <taxon>Sphingomonadales</taxon>
        <taxon>Erythrobacteraceae</taxon>
        <taxon>Croceibacterium</taxon>
    </lineage>
</organism>
<evidence type="ECO:0000313" key="4">
    <source>
        <dbReference type="Proteomes" id="UP000034392"/>
    </source>
</evidence>
<keyword evidence="4" id="KW-1185">Reference proteome</keyword>
<name>A0A0F7KTF6_9SPHN</name>
<dbReference type="Gene3D" id="3.30.70.1070">
    <property type="entry name" value="Sporulation related repeat"/>
    <property type="match status" value="1"/>
</dbReference>
<evidence type="ECO:0000256" key="2">
    <source>
        <dbReference type="SAM" id="SignalP"/>
    </source>
</evidence>
<feature type="signal peptide" evidence="2">
    <location>
        <begin position="1"/>
        <end position="27"/>
    </location>
</feature>
<dbReference type="KEGG" id="aay:WYH_01482"/>
<dbReference type="SMART" id="SM00671">
    <property type="entry name" value="SEL1"/>
    <property type="match status" value="2"/>
</dbReference>
<sequence>MKASGRARPIWAIAAMLSAFMPGQALADVKDGVDAWTRGDYAAAVREWEGPAEAGDPDAMFNLGQAYRLGRGVPMDTARAEQLYARAAALGHVRAADTYGLMLFQDGRRTAALPYVQDAARRGDPRSQYLLGIAHFNGDIVPRDWIRAYALVTLANSTGLPQAAPALAQMDQYIPLQQRQQAASLAVDMRREAEAEQARQFAAVDLGGDADTGVTSSAAAARPAPSSSMSVPRPIPTTAISPSVAAARAAIEEARSATGTNSPVEAGATYARGEAPASSPPVRQRAEARSETAPAVASRPAKAERGSAPWAVQLGAFSVSGNADRLWTKLSGRAELAGARKELVPSGRVTRLLATGYPSQADANAACRALKKSGQDCLVTRP</sequence>
<dbReference type="EMBL" id="CP011452">
    <property type="protein sequence ID" value="AKH42522.1"/>
    <property type="molecule type" value="Genomic_DNA"/>
</dbReference>
<feature type="compositionally biased region" description="Low complexity" evidence="1">
    <location>
        <begin position="216"/>
        <end position="232"/>
    </location>
</feature>
<dbReference type="SUPFAM" id="SSF81901">
    <property type="entry name" value="HCP-like"/>
    <property type="match status" value="1"/>
</dbReference>
<dbReference type="PROSITE" id="PS51724">
    <property type="entry name" value="SPOR"/>
    <property type="match status" value="1"/>
</dbReference>
<dbReference type="SUPFAM" id="SSF110997">
    <property type="entry name" value="Sporulation related repeat"/>
    <property type="match status" value="1"/>
</dbReference>
<evidence type="ECO:0000313" key="3">
    <source>
        <dbReference type="EMBL" id="AKH42522.1"/>
    </source>
</evidence>
<dbReference type="InterPro" id="IPR007730">
    <property type="entry name" value="SPOR-like_dom"/>
</dbReference>
<dbReference type="InterPro" id="IPR011990">
    <property type="entry name" value="TPR-like_helical_dom_sf"/>
</dbReference>
<reference evidence="3" key="1">
    <citation type="submission" date="2015-05" db="EMBL/GenBank/DDBJ databases">
        <title>The complete genome of Altererythrobacter atlanticus strain 26DY36.</title>
        <authorList>
            <person name="Wu Y.-H."/>
            <person name="Cheng H."/>
            <person name="Wu X.-W."/>
        </authorList>
    </citation>
    <scope>NUCLEOTIDE SEQUENCE [LARGE SCALE GENOMIC DNA]</scope>
    <source>
        <strain evidence="3">26DY36</strain>
    </source>
</reference>
<dbReference type="PANTHER" id="PTHR45011:SF1">
    <property type="entry name" value="DAP3-BINDING CELL DEATH ENHANCER 1"/>
    <property type="match status" value="1"/>
</dbReference>
<dbReference type="PANTHER" id="PTHR45011">
    <property type="entry name" value="DAP3-BINDING CELL DEATH ENHANCER 1"/>
    <property type="match status" value="1"/>
</dbReference>
<dbReference type="Pfam" id="PF08238">
    <property type="entry name" value="Sel1"/>
    <property type="match status" value="2"/>
</dbReference>
<dbReference type="PATRIC" id="fig|1267766.3.peg.1492"/>
<accession>A0A0F7KTF6</accession>
<gene>
    <name evidence="3" type="ORF">WYH_01482</name>
</gene>
<keyword evidence="2" id="KW-0732">Signal</keyword>
<dbReference type="AlphaFoldDB" id="A0A0F7KTF6"/>
<dbReference type="GO" id="GO:0042834">
    <property type="term" value="F:peptidoglycan binding"/>
    <property type="evidence" value="ECO:0007669"/>
    <property type="project" value="InterPro"/>
</dbReference>
<dbReference type="Proteomes" id="UP000034392">
    <property type="component" value="Chromosome"/>
</dbReference>
<proteinExistence type="predicted"/>
<dbReference type="STRING" id="1267766.WYH_01482"/>
<dbReference type="InterPro" id="IPR006597">
    <property type="entry name" value="Sel1-like"/>
</dbReference>
<feature type="region of interest" description="Disordered" evidence="1">
    <location>
        <begin position="254"/>
        <end position="307"/>
    </location>
</feature>
<dbReference type="RefSeq" id="WP_053833442.1">
    <property type="nucleotide sequence ID" value="NZ_CP011452.2"/>
</dbReference>
<dbReference type="InterPro" id="IPR036680">
    <property type="entry name" value="SPOR-like_sf"/>
</dbReference>
<feature type="chain" id="PRO_5044239353" evidence="2">
    <location>
        <begin position="28"/>
        <end position="382"/>
    </location>
</feature>
<feature type="region of interest" description="Disordered" evidence="1">
    <location>
        <begin position="214"/>
        <end position="235"/>
    </location>
</feature>
<dbReference type="InterPro" id="IPR052748">
    <property type="entry name" value="ISR_Activator"/>
</dbReference>
<dbReference type="Gene3D" id="1.25.40.10">
    <property type="entry name" value="Tetratricopeptide repeat domain"/>
    <property type="match status" value="1"/>
</dbReference>
<dbReference type="Pfam" id="PF05036">
    <property type="entry name" value="SPOR"/>
    <property type="match status" value="1"/>
</dbReference>
<protein>
    <submittedName>
        <fullName evidence="3">Sporulation related domain protein</fullName>
    </submittedName>
</protein>
<evidence type="ECO:0000256" key="1">
    <source>
        <dbReference type="SAM" id="MobiDB-lite"/>
    </source>
</evidence>